<keyword evidence="2" id="KW-0645">Protease</keyword>
<evidence type="ECO:0000259" key="6">
    <source>
        <dbReference type="PROSITE" id="PS51935"/>
    </source>
</evidence>
<dbReference type="GO" id="GO:0008234">
    <property type="term" value="F:cysteine-type peptidase activity"/>
    <property type="evidence" value="ECO:0007669"/>
    <property type="project" value="UniProtKB-KW"/>
</dbReference>
<dbReference type="SUPFAM" id="SSF54001">
    <property type="entry name" value="Cysteine proteinases"/>
    <property type="match status" value="1"/>
</dbReference>
<dbReference type="InterPro" id="IPR000064">
    <property type="entry name" value="NLP_P60_dom"/>
</dbReference>
<dbReference type="EMBL" id="SBHS01000030">
    <property type="protein sequence ID" value="TWU72241.1"/>
    <property type="molecule type" value="Genomic_DNA"/>
</dbReference>
<dbReference type="Gene3D" id="3.90.1720.10">
    <property type="entry name" value="endopeptidase domain like (from Nostoc punctiforme)"/>
    <property type="match status" value="1"/>
</dbReference>
<sequence length="191" mass="20741">MKTTTLSAVFLAAGACAMPAVAETRAYSVQNYTDGERIADKAMRMFGKRVVWGAGSVHGPTKGGFDCSGLTLFCVYRGARKIIRTFVHSAVQSNTFAENSPSTNNTTRAAPTAQAQYNSVMGKHLPFDEAEPGDLVFWSKKGNCGHGVVHVGVFHKRGEVVDALLGEKMVETRSIESTDERTMCPSVVRFW</sequence>
<keyword evidence="3" id="KW-0378">Hydrolase</keyword>
<dbReference type="InterPro" id="IPR051794">
    <property type="entry name" value="PG_Endopeptidase_C40"/>
</dbReference>
<dbReference type="Proteomes" id="UP000317257">
    <property type="component" value="Unassembled WGS sequence"/>
</dbReference>
<dbReference type="GO" id="GO:0006508">
    <property type="term" value="P:proteolysis"/>
    <property type="evidence" value="ECO:0007669"/>
    <property type="project" value="UniProtKB-KW"/>
</dbReference>
<dbReference type="Pfam" id="PF00877">
    <property type="entry name" value="NLPC_P60"/>
    <property type="match status" value="1"/>
</dbReference>
<evidence type="ECO:0000256" key="1">
    <source>
        <dbReference type="ARBA" id="ARBA00007074"/>
    </source>
</evidence>
<dbReference type="AlphaFoldDB" id="A0A5C6G7D6"/>
<feature type="chain" id="PRO_5022968736" description="NlpC/P60 domain-containing protein" evidence="5">
    <location>
        <begin position="23"/>
        <end position="191"/>
    </location>
</feature>
<proteinExistence type="inferred from homology"/>
<protein>
    <recommendedName>
        <fullName evidence="6">NlpC/P60 domain-containing protein</fullName>
    </recommendedName>
</protein>
<gene>
    <name evidence="7" type="ORF">ED733_000338</name>
</gene>
<dbReference type="PANTHER" id="PTHR47359:SF3">
    <property type="entry name" value="NLP_P60 DOMAIN-CONTAINING PROTEIN-RELATED"/>
    <property type="match status" value="1"/>
</dbReference>
<keyword evidence="4" id="KW-0788">Thiol protease</keyword>
<dbReference type="PROSITE" id="PS51935">
    <property type="entry name" value="NLPC_P60"/>
    <property type="match status" value="1"/>
</dbReference>
<feature type="signal peptide" evidence="5">
    <location>
        <begin position="1"/>
        <end position="22"/>
    </location>
</feature>
<name>A0A5C6G7D6_METRR</name>
<evidence type="ECO:0000256" key="4">
    <source>
        <dbReference type="ARBA" id="ARBA00022807"/>
    </source>
</evidence>
<dbReference type="PANTHER" id="PTHR47359">
    <property type="entry name" value="PEPTIDOGLYCAN DL-ENDOPEPTIDASE CWLO"/>
    <property type="match status" value="1"/>
</dbReference>
<feature type="domain" description="NlpC/P60" evidence="6">
    <location>
        <begin position="32"/>
        <end position="191"/>
    </location>
</feature>
<evidence type="ECO:0000313" key="8">
    <source>
        <dbReference type="Proteomes" id="UP000317257"/>
    </source>
</evidence>
<reference evidence="8" key="1">
    <citation type="submission" date="2018-12" db="EMBL/GenBank/DDBJ databases">
        <title>The complete genome of Metarhizium rileyi, a key fungal pathogen of Lepidoptera.</title>
        <authorList>
            <person name="Binneck E."/>
            <person name="Lastra C.C.L."/>
            <person name="Sosa-Gomez D.R."/>
        </authorList>
    </citation>
    <scope>NUCLEOTIDE SEQUENCE [LARGE SCALE GENOMIC DNA]</scope>
    <source>
        <strain evidence="8">Cep018-CH2</strain>
    </source>
</reference>
<comment type="caution">
    <text evidence="7">The sequence shown here is derived from an EMBL/GenBank/DDBJ whole genome shotgun (WGS) entry which is preliminary data.</text>
</comment>
<evidence type="ECO:0000313" key="7">
    <source>
        <dbReference type="EMBL" id="TWU72241.1"/>
    </source>
</evidence>
<organism evidence="7 8">
    <name type="scientific">Metarhizium rileyi (strain RCEF 4871)</name>
    <name type="common">Nomuraea rileyi</name>
    <dbReference type="NCBI Taxonomy" id="1649241"/>
    <lineage>
        <taxon>Eukaryota</taxon>
        <taxon>Fungi</taxon>
        <taxon>Dikarya</taxon>
        <taxon>Ascomycota</taxon>
        <taxon>Pezizomycotina</taxon>
        <taxon>Sordariomycetes</taxon>
        <taxon>Hypocreomycetidae</taxon>
        <taxon>Hypocreales</taxon>
        <taxon>Clavicipitaceae</taxon>
        <taxon>Metarhizium</taxon>
    </lineage>
</organism>
<dbReference type="PROSITE" id="PS51257">
    <property type="entry name" value="PROKAR_LIPOPROTEIN"/>
    <property type="match status" value="1"/>
</dbReference>
<keyword evidence="5" id="KW-0732">Signal</keyword>
<dbReference type="InterPro" id="IPR038765">
    <property type="entry name" value="Papain-like_cys_pep_sf"/>
</dbReference>
<accession>A0A5C6G7D6</accession>
<evidence type="ECO:0000256" key="3">
    <source>
        <dbReference type="ARBA" id="ARBA00022801"/>
    </source>
</evidence>
<comment type="similarity">
    <text evidence="1">Belongs to the peptidase C40 family.</text>
</comment>
<evidence type="ECO:0000256" key="2">
    <source>
        <dbReference type="ARBA" id="ARBA00022670"/>
    </source>
</evidence>
<evidence type="ECO:0000256" key="5">
    <source>
        <dbReference type="SAM" id="SignalP"/>
    </source>
</evidence>